<dbReference type="KEGG" id="sarm:DVA86_06090"/>
<dbReference type="EMBL" id="CP031320">
    <property type="protein sequence ID" value="AXK37122.1"/>
    <property type="molecule type" value="Genomic_DNA"/>
</dbReference>
<dbReference type="AlphaFoldDB" id="A0A345XZQ6"/>
<name>A0A345XZQ6_9ACTN</name>
<dbReference type="InterPro" id="IPR050471">
    <property type="entry name" value="AB_hydrolase"/>
</dbReference>
<proteinExistence type="predicted"/>
<reference evidence="2 3" key="1">
    <citation type="submission" date="2018-07" db="EMBL/GenBank/DDBJ databases">
        <title>Draft genome of the type strain Streptomyces armeniacus ATCC 15676.</title>
        <authorList>
            <person name="Labana P."/>
            <person name="Gosse J.T."/>
            <person name="Boddy C.N."/>
        </authorList>
    </citation>
    <scope>NUCLEOTIDE SEQUENCE [LARGE SCALE GENOMIC DNA]</scope>
    <source>
        <strain evidence="2 3">ATCC 15676</strain>
    </source>
</reference>
<protein>
    <submittedName>
        <fullName evidence="2">Alpha/beta hydrolase</fullName>
    </submittedName>
</protein>
<accession>A0A345XZQ6</accession>
<evidence type="ECO:0000313" key="3">
    <source>
        <dbReference type="Proteomes" id="UP000254425"/>
    </source>
</evidence>
<dbReference type="Gene3D" id="3.40.50.1820">
    <property type="entry name" value="alpha/beta hydrolase"/>
    <property type="match status" value="1"/>
</dbReference>
<dbReference type="Proteomes" id="UP000254425">
    <property type="component" value="Chromosome"/>
</dbReference>
<dbReference type="PANTHER" id="PTHR43433">
    <property type="entry name" value="HYDROLASE, ALPHA/BETA FOLD FAMILY PROTEIN"/>
    <property type="match status" value="1"/>
</dbReference>
<dbReference type="InterPro" id="IPR000073">
    <property type="entry name" value="AB_hydrolase_1"/>
</dbReference>
<feature type="domain" description="AB hydrolase-1" evidence="1">
    <location>
        <begin position="43"/>
        <end position="269"/>
    </location>
</feature>
<dbReference type="InterPro" id="IPR029058">
    <property type="entry name" value="AB_hydrolase_fold"/>
</dbReference>
<dbReference type="SUPFAM" id="SSF53474">
    <property type="entry name" value="alpha/beta-Hydrolases"/>
    <property type="match status" value="1"/>
</dbReference>
<keyword evidence="2" id="KW-0378">Hydrolase</keyword>
<gene>
    <name evidence="2" type="ORF">DVA86_06090</name>
</gene>
<keyword evidence="3" id="KW-1185">Reference proteome</keyword>
<dbReference type="PANTHER" id="PTHR43433:SF5">
    <property type="entry name" value="AB HYDROLASE-1 DOMAIN-CONTAINING PROTEIN"/>
    <property type="match status" value="1"/>
</dbReference>
<organism evidence="2 3">
    <name type="scientific">Streptomyces armeniacus</name>
    <dbReference type="NCBI Taxonomy" id="83291"/>
    <lineage>
        <taxon>Bacteria</taxon>
        <taxon>Bacillati</taxon>
        <taxon>Actinomycetota</taxon>
        <taxon>Actinomycetes</taxon>
        <taxon>Kitasatosporales</taxon>
        <taxon>Streptomycetaceae</taxon>
        <taxon>Streptomyces</taxon>
    </lineage>
</organism>
<dbReference type="Pfam" id="PF00561">
    <property type="entry name" value="Abhydrolase_1"/>
    <property type="match status" value="1"/>
</dbReference>
<dbReference type="GO" id="GO:0016787">
    <property type="term" value="F:hydrolase activity"/>
    <property type="evidence" value="ECO:0007669"/>
    <property type="project" value="UniProtKB-KW"/>
</dbReference>
<sequence>MHVNGVDLCVQTFGDPAAPPVLLVNNSLLGWPAEFCARLAAGPRFVMRYDLRDTGRSTATDPDAPPYVLRDLVADAAGLIGALGLRRAHVAGFGVGGWIGQLLALDHPERVASLALLCTRPTAPGPSDPDLPEHSPEIMEFFMTEPEPDWSDRAAVLAYQAAARRRLAGSHPFDEAAAREDAGRIYDRTVAAAPPGAVPRKIHPANQIASTFAALDSGDRWRERLGELTVPTLVVHGEEDPFFPLGNGEALAREIPGAQLLVLPRTGHELPRPVWDTVVPALLRHTEVAAAED</sequence>
<evidence type="ECO:0000313" key="2">
    <source>
        <dbReference type="EMBL" id="AXK37122.1"/>
    </source>
</evidence>
<evidence type="ECO:0000259" key="1">
    <source>
        <dbReference type="Pfam" id="PF00561"/>
    </source>
</evidence>